<feature type="transmembrane region" description="Helical" evidence="8">
    <location>
        <begin position="383"/>
        <end position="404"/>
    </location>
</feature>
<evidence type="ECO:0000313" key="9">
    <source>
        <dbReference type="EMBL" id="ENO18364.1"/>
    </source>
</evidence>
<keyword evidence="3 8" id="KW-0812">Transmembrane</keyword>
<evidence type="ECO:0000256" key="2">
    <source>
        <dbReference type="ARBA" id="ARBA00022475"/>
    </source>
</evidence>
<dbReference type="PANTHER" id="PTHR47019:SF1">
    <property type="entry name" value="LIPID II FLIPPASE MURJ"/>
    <property type="match status" value="1"/>
</dbReference>
<feature type="transmembrane region" description="Helical" evidence="8">
    <location>
        <begin position="136"/>
        <end position="157"/>
    </location>
</feature>
<accession>N6WDR2</accession>
<evidence type="ECO:0008006" key="11">
    <source>
        <dbReference type="Google" id="ProtNLM"/>
    </source>
</evidence>
<dbReference type="PATRIC" id="fig|888050.3.peg.880"/>
<sequence>MTSETAPERSPSAKRSSILRASAIMASGTMVSRILGFVRSIMLLAAIGAAGGGVSAAFQTANTLPNTVFNLLASGVFDAVLVPQIVGALKRKHDGETYVNRLLTLAGTLLFIVTILSMVAAPLLVVITAAGYDSEIRTLAILFALLCLPQLFFYGLYNLLGELLNARRVFGPYMWAPVVNNLVGIAGLGAFLAIWGSSEDRIEVADFTSAQFWLLGGSATLGVIAQALILLVPMKRAGIRFTPDFHFRGTRFGSTSKVAGWTFATLGVSQVGVLSTNNLAALADAYAKTHDGVFAGISAYATAFMIFMLPQSLITVSLTTAIFTRMAEAVADGDDRGVAAQYTMGVRTITSLTLLAAAILIAGSVPMTQMVLPSYSNQEIIAGYAWILAALMPGVASTGMVLMSQRVFFAYEDVKPVFLMGIGPTIIQVIVGWGMYFMTGATWWVVGAALGETACRLVQGVIAVAWVSKRNAFVDKASLLRSYSSFFASALIAGLLAFGALWAVGVHTIVESTSARISIATGKMLLVTLIASFGYLIALRFIAPGESARTIAPLLARFKVPNGVRILLAAPLQTSPRKVEDNG</sequence>
<evidence type="ECO:0000256" key="5">
    <source>
        <dbReference type="ARBA" id="ARBA00022984"/>
    </source>
</evidence>
<feature type="transmembrane region" description="Helical" evidence="8">
    <location>
        <begin position="68"/>
        <end position="90"/>
    </location>
</feature>
<gene>
    <name evidence="9" type="ORF">HMPREF9004_0933</name>
</gene>
<dbReference type="GO" id="GO:0034204">
    <property type="term" value="P:lipid translocation"/>
    <property type="evidence" value="ECO:0007669"/>
    <property type="project" value="TreeGrafter"/>
</dbReference>
<evidence type="ECO:0000256" key="8">
    <source>
        <dbReference type="SAM" id="Phobius"/>
    </source>
</evidence>
<keyword evidence="10" id="KW-1185">Reference proteome</keyword>
<evidence type="ECO:0000256" key="6">
    <source>
        <dbReference type="ARBA" id="ARBA00022989"/>
    </source>
</evidence>
<dbReference type="eggNOG" id="COG0728">
    <property type="taxonomic scope" value="Bacteria"/>
</dbReference>
<feature type="transmembrane region" description="Helical" evidence="8">
    <location>
        <begin position="443"/>
        <end position="467"/>
    </location>
</feature>
<proteinExistence type="predicted"/>
<dbReference type="Pfam" id="PF03023">
    <property type="entry name" value="MurJ"/>
    <property type="match status" value="1"/>
</dbReference>
<feature type="transmembrane region" description="Helical" evidence="8">
    <location>
        <begin position="102"/>
        <end position="130"/>
    </location>
</feature>
<feature type="transmembrane region" description="Helical" evidence="8">
    <location>
        <begin position="297"/>
        <end position="323"/>
    </location>
</feature>
<feature type="transmembrane region" description="Helical" evidence="8">
    <location>
        <begin position="344"/>
        <end position="363"/>
    </location>
</feature>
<organism evidence="9 10">
    <name type="scientific">Schaalia cardiffensis F0333</name>
    <dbReference type="NCBI Taxonomy" id="888050"/>
    <lineage>
        <taxon>Bacteria</taxon>
        <taxon>Bacillati</taxon>
        <taxon>Actinomycetota</taxon>
        <taxon>Actinomycetes</taxon>
        <taxon>Actinomycetales</taxon>
        <taxon>Actinomycetaceae</taxon>
        <taxon>Schaalia</taxon>
    </lineage>
</organism>
<dbReference type="GO" id="GO:0005886">
    <property type="term" value="C:plasma membrane"/>
    <property type="evidence" value="ECO:0007669"/>
    <property type="project" value="UniProtKB-SubCell"/>
</dbReference>
<dbReference type="GO" id="GO:0008360">
    <property type="term" value="P:regulation of cell shape"/>
    <property type="evidence" value="ECO:0007669"/>
    <property type="project" value="UniProtKB-KW"/>
</dbReference>
<evidence type="ECO:0000256" key="7">
    <source>
        <dbReference type="ARBA" id="ARBA00023136"/>
    </source>
</evidence>
<feature type="transmembrane region" description="Helical" evidence="8">
    <location>
        <begin position="258"/>
        <end position="277"/>
    </location>
</feature>
<name>N6WDR2_9ACTO</name>
<dbReference type="AlphaFoldDB" id="N6WDR2"/>
<keyword evidence="6 8" id="KW-1133">Transmembrane helix</keyword>
<feature type="transmembrane region" description="Helical" evidence="8">
    <location>
        <begin position="416"/>
        <end position="437"/>
    </location>
</feature>
<feature type="transmembrane region" description="Helical" evidence="8">
    <location>
        <begin position="479"/>
        <end position="504"/>
    </location>
</feature>
<dbReference type="GO" id="GO:0009252">
    <property type="term" value="P:peptidoglycan biosynthetic process"/>
    <property type="evidence" value="ECO:0007669"/>
    <property type="project" value="UniProtKB-KW"/>
</dbReference>
<keyword evidence="7 8" id="KW-0472">Membrane</keyword>
<dbReference type="PANTHER" id="PTHR47019">
    <property type="entry name" value="LIPID II FLIPPASE MURJ"/>
    <property type="match status" value="1"/>
</dbReference>
<dbReference type="InterPro" id="IPR004268">
    <property type="entry name" value="MurJ"/>
</dbReference>
<dbReference type="OrthoDB" id="9786339at2"/>
<dbReference type="InterPro" id="IPR051050">
    <property type="entry name" value="Lipid_II_flippase_MurJ/MviN"/>
</dbReference>
<evidence type="ECO:0000313" key="10">
    <source>
        <dbReference type="Proteomes" id="UP000013015"/>
    </source>
</evidence>
<dbReference type="PRINTS" id="PR01806">
    <property type="entry name" value="VIRFACTRMVIN"/>
</dbReference>
<evidence type="ECO:0000256" key="4">
    <source>
        <dbReference type="ARBA" id="ARBA00022960"/>
    </source>
</evidence>
<evidence type="ECO:0000256" key="3">
    <source>
        <dbReference type="ARBA" id="ARBA00022692"/>
    </source>
</evidence>
<dbReference type="HOGENOM" id="CLU_006797_3_0_11"/>
<reference evidence="9 10" key="1">
    <citation type="submission" date="2013-03" db="EMBL/GenBank/DDBJ databases">
        <title>Reference genome for the Human Microbiome Project.</title>
        <authorList>
            <person name="Aqrawi P."/>
            <person name="Ayvaz T."/>
            <person name="Bess C."/>
            <person name="Blankenburg K."/>
            <person name="Coyle M."/>
            <person name="Deng J."/>
            <person name="Forbes L."/>
            <person name="Fowler G."/>
            <person name="Francisco L."/>
            <person name="Fu Q."/>
            <person name="Gibbs R."/>
            <person name="Gross S."/>
            <person name="Gubbala S."/>
            <person name="Hale W."/>
            <person name="Hemphill L."/>
            <person name="Highlander S."/>
            <person name="Hirani K."/>
            <person name="Jackson L."/>
            <person name="Jakkamsetti A."/>
            <person name="Javaid M."/>
            <person name="Jayaseelan J.C."/>
            <person name="Jiang H."/>
            <person name="Joshi V."/>
            <person name="Korchina V."/>
            <person name="Kovar C."/>
            <person name="Lara F."/>
            <person name="Lee S."/>
            <person name="Liu Y."/>
            <person name="Mata R."/>
            <person name="Mathew T."/>
            <person name="Munidasa M."/>
            <person name="Muzny D."/>
            <person name="Nazareth L."/>
            <person name="Ngo R."/>
            <person name="Nguyen L."/>
            <person name="Nguyen N."/>
            <person name="Okwuonu G."/>
            <person name="Ongeri F."/>
            <person name="Palculict T."/>
            <person name="Patil S."/>
            <person name="Petrosino J."/>
            <person name="Pham C."/>
            <person name="Pham P."/>
            <person name="Pu L.-L."/>
            <person name="Qin X."/>
            <person name="Qu J."/>
            <person name="Reid J."/>
            <person name="Ross M."/>
            <person name="Ruth R."/>
            <person name="Saada N."/>
            <person name="San Lucas F."/>
            <person name="Santibanez J."/>
            <person name="Shang Y."/>
            <person name="Simmons D."/>
            <person name="Song X.-Z."/>
            <person name="Tang L.-Y."/>
            <person name="Thornton R."/>
            <person name="Warren J."/>
            <person name="Weissenberger G."/>
            <person name="Wilczek-Boney K."/>
            <person name="Worley K."/>
            <person name="Youmans B."/>
            <person name="Zhang J."/>
            <person name="Zhang L."/>
            <person name="Zhao Z."/>
            <person name="Zhou C."/>
            <person name="Zhu D."/>
            <person name="Zhu Y."/>
        </authorList>
    </citation>
    <scope>NUCLEOTIDE SEQUENCE [LARGE SCALE GENOMIC DNA]</scope>
    <source>
        <strain evidence="9 10">F0333</strain>
    </source>
</reference>
<feature type="transmembrane region" description="Helical" evidence="8">
    <location>
        <begin position="178"/>
        <end position="198"/>
    </location>
</feature>
<keyword evidence="2" id="KW-1003">Cell membrane</keyword>
<comment type="subcellular location">
    <subcellularLocation>
        <location evidence="1">Cell membrane</location>
        <topology evidence="1">Multi-pass membrane protein</topology>
    </subcellularLocation>
</comment>
<dbReference type="Proteomes" id="UP000013015">
    <property type="component" value="Unassembled WGS sequence"/>
</dbReference>
<dbReference type="EMBL" id="AQHZ01000015">
    <property type="protein sequence ID" value="ENO18364.1"/>
    <property type="molecule type" value="Genomic_DNA"/>
</dbReference>
<comment type="caution">
    <text evidence="9">The sequence shown here is derived from an EMBL/GenBank/DDBJ whole genome shotgun (WGS) entry which is preliminary data.</text>
</comment>
<keyword evidence="4" id="KW-0133">Cell shape</keyword>
<keyword evidence="5" id="KW-0573">Peptidoglycan synthesis</keyword>
<feature type="transmembrane region" description="Helical" evidence="8">
    <location>
        <begin position="524"/>
        <end position="543"/>
    </location>
</feature>
<dbReference type="RefSeq" id="WP_005962820.1">
    <property type="nucleotide sequence ID" value="NZ_CP040505.1"/>
</dbReference>
<protein>
    <recommendedName>
        <fullName evidence="11">Integral membrane protein MviN</fullName>
    </recommendedName>
</protein>
<dbReference type="STRING" id="888050.HMPREF9004_0933"/>
<feature type="transmembrane region" description="Helical" evidence="8">
    <location>
        <begin position="34"/>
        <end position="56"/>
    </location>
</feature>
<dbReference type="GO" id="GO:0015648">
    <property type="term" value="F:lipid-linked peptidoglycan transporter activity"/>
    <property type="evidence" value="ECO:0007669"/>
    <property type="project" value="TreeGrafter"/>
</dbReference>
<evidence type="ECO:0000256" key="1">
    <source>
        <dbReference type="ARBA" id="ARBA00004651"/>
    </source>
</evidence>
<feature type="transmembrane region" description="Helical" evidence="8">
    <location>
        <begin position="210"/>
        <end position="232"/>
    </location>
</feature>